<dbReference type="EC" id="3.1.3.18" evidence="5 10"/>
<organism evidence="11 12">
    <name type="scientific">Orrella daihaiensis</name>
    <dbReference type="NCBI Taxonomy" id="2782176"/>
    <lineage>
        <taxon>Bacteria</taxon>
        <taxon>Pseudomonadati</taxon>
        <taxon>Pseudomonadota</taxon>
        <taxon>Betaproteobacteria</taxon>
        <taxon>Burkholderiales</taxon>
        <taxon>Alcaligenaceae</taxon>
        <taxon>Orrella</taxon>
    </lineage>
</organism>
<sequence>MNASEKAANGWQGVLLDLDGTLLDTLPDLAASANQVRAALDMPLLDEQLIRTFVGKGADNLIKRTLAGSLEARETDPTLFEKARAVFFEHYRATNGDKALIYPGVLEGLQALKDLGIPMAVVTNKPYDFSVPLLERTNLMQFMQTVIGGDTCTRRKPDPEPILQACEQLNSRPTATLTIGDSINDALAAKAAGCGVVAVPYGYNEGNPVTDLPVDGIVESVFEAVVWLQNNRPDNRPNE</sequence>
<dbReference type="SFLD" id="SFLDG01129">
    <property type="entry name" value="C1.5:_HAD__Beta-PGM__Phosphata"/>
    <property type="match status" value="1"/>
</dbReference>
<reference evidence="11 12" key="1">
    <citation type="submission" date="2020-11" db="EMBL/GenBank/DDBJ databases">
        <title>Algicoccus daihaiensis sp.nov., isolated from Daihai Lake in Inner Mongolia.</title>
        <authorList>
            <person name="Kai J."/>
        </authorList>
    </citation>
    <scope>NUCLEOTIDE SEQUENCE [LARGE SCALE GENOMIC DNA]</scope>
    <source>
        <strain evidence="12">f23</strain>
    </source>
</reference>
<dbReference type="InterPro" id="IPR023214">
    <property type="entry name" value="HAD_sf"/>
</dbReference>
<keyword evidence="12" id="KW-1185">Reference proteome</keyword>
<keyword evidence="9 10" id="KW-0119">Carbohydrate metabolism</keyword>
<feature type="binding site" evidence="10">
    <location>
        <position position="17"/>
    </location>
    <ligand>
        <name>Mg(2+)</name>
        <dbReference type="ChEBI" id="CHEBI:18420"/>
    </ligand>
</feature>
<evidence type="ECO:0000313" key="11">
    <source>
        <dbReference type="EMBL" id="UOD50309.1"/>
    </source>
</evidence>
<dbReference type="InterPro" id="IPR023198">
    <property type="entry name" value="PGP-like_dom2"/>
</dbReference>
<dbReference type="PANTHER" id="PTHR43434:SF1">
    <property type="entry name" value="PHOSPHOGLYCOLATE PHOSPHATASE"/>
    <property type="match status" value="1"/>
</dbReference>
<evidence type="ECO:0000256" key="10">
    <source>
        <dbReference type="HAMAP-Rule" id="MF_00495"/>
    </source>
</evidence>
<evidence type="ECO:0000256" key="4">
    <source>
        <dbReference type="ARBA" id="ARBA00006171"/>
    </source>
</evidence>
<dbReference type="InterPro" id="IPR006439">
    <property type="entry name" value="HAD-SF_hydro_IA"/>
</dbReference>
<keyword evidence="6 10" id="KW-0479">Metal-binding</keyword>
<comment type="catalytic activity">
    <reaction evidence="1 10">
        <text>2-phosphoglycolate + H2O = glycolate + phosphate</text>
        <dbReference type="Rhea" id="RHEA:14369"/>
        <dbReference type="ChEBI" id="CHEBI:15377"/>
        <dbReference type="ChEBI" id="CHEBI:29805"/>
        <dbReference type="ChEBI" id="CHEBI:43474"/>
        <dbReference type="ChEBI" id="CHEBI:58033"/>
        <dbReference type="EC" id="3.1.3.18"/>
    </reaction>
</comment>
<evidence type="ECO:0000256" key="2">
    <source>
        <dbReference type="ARBA" id="ARBA00001946"/>
    </source>
</evidence>
<keyword evidence="8 10" id="KW-0460">Magnesium</keyword>
<dbReference type="NCBIfam" id="TIGR01549">
    <property type="entry name" value="HAD-SF-IA-v1"/>
    <property type="match status" value="1"/>
</dbReference>
<name>A0ABY4AJ36_9BURK</name>
<dbReference type="InterPro" id="IPR036412">
    <property type="entry name" value="HAD-like_sf"/>
</dbReference>
<evidence type="ECO:0000256" key="8">
    <source>
        <dbReference type="ARBA" id="ARBA00022842"/>
    </source>
</evidence>
<feature type="active site" description="Nucleophile" evidence="10">
    <location>
        <position position="17"/>
    </location>
</feature>
<evidence type="ECO:0000256" key="9">
    <source>
        <dbReference type="ARBA" id="ARBA00023277"/>
    </source>
</evidence>
<comment type="function">
    <text evidence="10">Specifically catalyzes the dephosphorylation of 2-phosphoglycolate. Is involved in the dissimilation of the intracellular 2-phosphoglycolate formed during the DNA repair of 3'-phosphoglycolate ends, a major class of DNA lesions induced by oxidative stress.</text>
</comment>
<gene>
    <name evidence="11" type="ORF">DHf2319_12910</name>
</gene>
<dbReference type="RefSeq" id="WP_243478714.1">
    <property type="nucleotide sequence ID" value="NZ_CP063982.1"/>
</dbReference>
<dbReference type="Pfam" id="PF13419">
    <property type="entry name" value="HAD_2"/>
    <property type="match status" value="1"/>
</dbReference>
<evidence type="ECO:0000256" key="5">
    <source>
        <dbReference type="ARBA" id="ARBA00013078"/>
    </source>
</evidence>
<dbReference type="InterPro" id="IPR037512">
    <property type="entry name" value="PGPase_prok"/>
</dbReference>
<dbReference type="SFLD" id="SFLDG01135">
    <property type="entry name" value="C1.5.6:_HAD__Beta-PGM__Phospha"/>
    <property type="match status" value="1"/>
</dbReference>
<dbReference type="InterPro" id="IPR050155">
    <property type="entry name" value="HAD-like_hydrolase_sf"/>
</dbReference>
<dbReference type="Gene3D" id="3.40.50.1000">
    <property type="entry name" value="HAD superfamily/HAD-like"/>
    <property type="match status" value="1"/>
</dbReference>
<dbReference type="NCBIfam" id="NF009695">
    <property type="entry name" value="PRK13222.1-2"/>
    <property type="match status" value="1"/>
</dbReference>
<dbReference type="InterPro" id="IPR006549">
    <property type="entry name" value="HAD-SF_hydro_IIIA"/>
</dbReference>
<dbReference type="SFLD" id="SFLDS00003">
    <property type="entry name" value="Haloacid_Dehalogenase"/>
    <property type="match status" value="1"/>
</dbReference>
<dbReference type="EMBL" id="CP063982">
    <property type="protein sequence ID" value="UOD50309.1"/>
    <property type="molecule type" value="Genomic_DNA"/>
</dbReference>
<dbReference type="NCBIfam" id="TIGR01662">
    <property type="entry name" value="HAD-SF-IIIA"/>
    <property type="match status" value="1"/>
</dbReference>
<evidence type="ECO:0000256" key="3">
    <source>
        <dbReference type="ARBA" id="ARBA00004818"/>
    </source>
</evidence>
<evidence type="ECO:0000313" key="12">
    <source>
        <dbReference type="Proteomes" id="UP000831607"/>
    </source>
</evidence>
<feature type="binding site" evidence="10">
    <location>
        <position position="181"/>
    </location>
    <ligand>
        <name>Mg(2+)</name>
        <dbReference type="ChEBI" id="CHEBI:18420"/>
    </ligand>
</feature>
<dbReference type="PANTHER" id="PTHR43434">
    <property type="entry name" value="PHOSPHOGLYCOLATE PHOSPHATASE"/>
    <property type="match status" value="1"/>
</dbReference>
<dbReference type="NCBIfam" id="TIGR01449">
    <property type="entry name" value="PGP_bact"/>
    <property type="match status" value="1"/>
</dbReference>
<feature type="binding site" evidence="10">
    <location>
        <position position="19"/>
    </location>
    <ligand>
        <name>Mg(2+)</name>
        <dbReference type="ChEBI" id="CHEBI:18420"/>
    </ligand>
</feature>
<dbReference type="NCBIfam" id="TIGR01509">
    <property type="entry name" value="HAD-SF-IA-v3"/>
    <property type="match status" value="1"/>
</dbReference>
<evidence type="ECO:0000256" key="6">
    <source>
        <dbReference type="ARBA" id="ARBA00022723"/>
    </source>
</evidence>
<protein>
    <recommendedName>
        <fullName evidence="5 10">Phosphoglycolate phosphatase</fullName>
        <shortName evidence="10">PGP</shortName>
        <shortName evidence="10">PGPase</shortName>
        <ecNumber evidence="5 10">3.1.3.18</ecNumber>
    </recommendedName>
</protein>
<keyword evidence="7 10" id="KW-0378">Hydrolase</keyword>
<comment type="cofactor">
    <cofactor evidence="2 10">
        <name>Mg(2+)</name>
        <dbReference type="ChEBI" id="CHEBI:18420"/>
    </cofactor>
</comment>
<dbReference type="SUPFAM" id="SSF56784">
    <property type="entry name" value="HAD-like"/>
    <property type="match status" value="1"/>
</dbReference>
<dbReference type="Gene3D" id="1.10.150.240">
    <property type="entry name" value="Putative phosphatase, domain 2"/>
    <property type="match status" value="1"/>
</dbReference>
<proteinExistence type="inferred from homology"/>
<dbReference type="GO" id="GO:0008967">
    <property type="term" value="F:phosphoglycolate phosphatase activity"/>
    <property type="evidence" value="ECO:0007669"/>
    <property type="project" value="UniProtKB-EC"/>
</dbReference>
<evidence type="ECO:0000256" key="7">
    <source>
        <dbReference type="ARBA" id="ARBA00022801"/>
    </source>
</evidence>
<dbReference type="InterPro" id="IPR041492">
    <property type="entry name" value="HAD_2"/>
</dbReference>
<dbReference type="Proteomes" id="UP000831607">
    <property type="component" value="Chromosome"/>
</dbReference>
<dbReference type="HAMAP" id="MF_00495">
    <property type="entry name" value="GPH_hydrolase_bact"/>
    <property type="match status" value="1"/>
</dbReference>
<accession>A0ABY4AJ36</accession>
<comment type="pathway">
    <text evidence="3 10">Organic acid metabolism; glycolate biosynthesis; glycolate from 2-phosphoglycolate: step 1/1.</text>
</comment>
<comment type="similarity">
    <text evidence="4 10">Belongs to the HAD-like hydrolase superfamily. CbbY/CbbZ/Gph/YieH family.</text>
</comment>
<evidence type="ECO:0000256" key="1">
    <source>
        <dbReference type="ARBA" id="ARBA00000830"/>
    </source>
</evidence>